<dbReference type="EMBL" id="BARW01029820">
    <property type="protein sequence ID" value="GAJ13633.1"/>
    <property type="molecule type" value="Genomic_DNA"/>
</dbReference>
<accession>X1U7V5</accession>
<sequence>KVKGETGFVYPVLDSQKIDALFAEPSSKVSYDQAKTILGLVDEYKYYDFDITLFSVTYSPPKEYGATGDFADVIVSTTRNVLIYFPPEINSDGTNFVAPYYEIGQITIRMFLGGYVPSS</sequence>
<gene>
    <name evidence="1" type="ORF">S12H4_47831</name>
</gene>
<organism evidence="1">
    <name type="scientific">marine sediment metagenome</name>
    <dbReference type="NCBI Taxonomy" id="412755"/>
    <lineage>
        <taxon>unclassified sequences</taxon>
        <taxon>metagenomes</taxon>
        <taxon>ecological metagenomes</taxon>
    </lineage>
</organism>
<proteinExistence type="predicted"/>
<reference evidence="1" key="1">
    <citation type="journal article" date="2014" name="Front. Microbiol.">
        <title>High frequency of phylogenetically diverse reductive dehalogenase-homologous genes in deep subseafloor sedimentary metagenomes.</title>
        <authorList>
            <person name="Kawai M."/>
            <person name="Futagami T."/>
            <person name="Toyoda A."/>
            <person name="Takaki Y."/>
            <person name="Nishi S."/>
            <person name="Hori S."/>
            <person name="Arai W."/>
            <person name="Tsubouchi T."/>
            <person name="Morono Y."/>
            <person name="Uchiyama I."/>
            <person name="Ito T."/>
            <person name="Fujiyama A."/>
            <person name="Inagaki F."/>
            <person name="Takami H."/>
        </authorList>
    </citation>
    <scope>NUCLEOTIDE SEQUENCE</scope>
    <source>
        <strain evidence="1">Expedition CK06-06</strain>
    </source>
</reference>
<feature type="non-terminal residue" evidence="1">
    <location>
        <position position="1"/>
    </location>
</feature>
<evidence type="ECO:0000313" key="1">
    <source>
        <dbReference type="EMBL" id="GAJ13633.1"/>
    </source>
</evidence>
<dbReference type="AlphaFoldDB" id="X1U7V5"/>
<protein>
    <submittedName>
        <fullName evidence="1">Uncharacterized protein</fullName>
    </submittedName>
</protein>
<name>X1U7V5_9ZZZZ</name>
<comment type="caution">
    <text evidence="1">The sequence shown here is derived from an EMBL/GenBank/DDBJ whole genome shotgun (WGS) entry which is preliminary data.</text>
</comment>